<proteinExistence type="inferred from homology"/>
<dbReference type="GO" id="GO:0071897">
    <property type="term" value="P:DNA biosynthetic process"/>
    <property type="evidence" value="ECO:0007669"/>
    <property type="project" value="InterPro"/>
</dbReference>
<evidence type="ECO:0000313" key="18">
    <source>
        <dbReference type="EMBL" id="MBX02462.1"/>
    </source>
</evidence>
<reference evidence="18" key="1">
    <citation type="submission" date="2018-02" db="EMBL/GenBank/DDBJ databases">
        <title>Rhizophora mucronata_Transcriptome.</title>
        <authorList>
            <person name="Meera S.P."/>
            <person name="Sreeshan A."/>
            <person name="Augustine A."/>
        </authorList>
    </citation>
    <scope>NUCLEOTIDE SEQUENCE</scope>
    <source>
        <tissue evidence="18">Leaf</tissue>
    </source>
</reference>
<evidence type="ECO:0000256" key="3">
    <source>
        <dbReference type="ARBA" id="ARBA00022598"/>
    </source>
</evidence>
<evidence type="ECO:0000256" key="11">
    <source>
        <dbReference type="ARBA" id="ARBA00023242"/>
    </source>
</evidence>
<dbReference type="EC" id="6.5.1.1" evidence="14"/>
<keyword evidence="9 14" id="KW-0233">DNA recombination</keyword>
<evidence type="ECO:0000256" key="10">
    <source>
        <dbReference type="ARBA" id="ARBA00023204"/>
    </source>
</evidence>
<dbReference type="PROSITE" id="PS50160">
    <property type="entry name" value="DNA_LIGASE_A3"/>
    <property type="match status" value="1"/>
</dbReference>
<comment type="similarity">
    <text evidence="2 15">Belongs to the ATP-dependent DNA ligase family.</text>
</comment>
<dbReference type="PROSITE" id="PS00697">
    <property type="entry name" value="DNA_LIGASE_A1"/>
    <property type="match status" value="1"/>
</dbReference>
<keyword evidence="12" id="KW-0131">Cell cycle</keyword>
<evidence type="ECO:0000256" key="1">
    <source>
        <dbReference type="ARBA" id="ARBA00004123"/>
    </source>
</evidence>
<dbReference type="SUPFAM" id="SSF117018">
    <property type="entry name" value="ATP-dependent DNA ligase DNA-binding domain"/>
    <property type="match status" value="1"/>
</dbReference>
<dbReference type="FunFam" id="2.40.50.140:FF:000062">
    <property type="entry name" value="DNA ligase"/>
    <property type="match status" value="1"/>
</dbReference>
<dbReference type="GO" id="GO:0003910">
    <property type="term" value="F:DNA ligase (ATP) activity"/>
    <property type="evidence" value="ECO:0007669"/>
    <property type="project" value="UniProtKB-EC"/>
</dbReference>
<dbReference type="GO" id="GO:0003677">
    <property type="term" value="F:DNA binding"/>
    <property type="evidence" value="ECO:0007669"/>
    <property type="project" value="InterPro"/>
</dbReference>
<dbReference type="InterPro" id="IPR016059">
    <property type="entry name" value="DNA_ligase_ATP-dep_CS"/>
</dbReference>
<evidence type="ECO:0000259" key="17">
    <source>
        <dbReference type="PROSITE" id="PS50160"/>
    </source>
</evidence>
<dbReference type="InterPro" id="IPR000977">
    <property type="entry name" value="DNA_ligase_ATP-dep"/>
</dbReference>
<dbReference type="GO" id="GO:0005524">
    <property type="term" value="F:ATP binding"/>
    <property type="evidence" value="ECO:0007669"/>
    <property type="project" value="UniProtKB-KW"/>
</dbReference>
<dbReference type="Pfam" id="PF04679">
    <property type="entry name" value="DNA_ligase_A_C"/>
    <property type="match status" value="1"/>
</dbReference>
<comment type="catalytic activity">
    <reaction evidence="13 14">
        <text>ATP + (deoxyribonucleotide)n-3'-hydroxyl + 5'-phospho-(deoxyribonucleotide)m = (deoxyribonucleotide)n+m + AMP + diphosphate.</text>
        <dbReference type="EC" id="6.5.1.1"/>
    </reaction>
</comment>
<evidence type="ECO:0000256" key="6">
    <source>
        <dbReference type="ARBA" id="ARBA00022741"/>
    </source>
</evidence>
<dbReference type="InterPro" id="IPR012309">
    <property type="entry name" value="DNA_ligase_ATP-dep_C"/>
</dbReference>
<evidence type="ECO:0000256" key="15">
    <source>
        <dbReference type="RuleBase" id="RU004196"/>
    </source>
</evidence>
<dbReference type="InterPro" id="IPR012308">
    <property type="entry name" value="DNA_ligase_ATP-dep_N"/>
</dbReference>
<dbReference type="InterPro" id="IPR050191">
    <property type="entry name" value="ATP-dep_DNA_ligase"/>
</dbReference>
<dbReference type="PANTHER" id="PTHR45674:SF4">
    <property type="entry name" value="DNA LIGASE 1"/>
    <property type="match status" value="1"/>
</dbReference>
<organism evidence="18">
    <name type="scientific">Rhizophora mucronata</name>
    <name type="common">Asiatic mangrove</name>
    <dbReference type="NCBI Taxonomy" id="61149"/>
    <lineage>
        <taxon>Eukaryota</taxon>
        <taxon>Viridiplantae</taxon>
        <taxon>Streptophyta</taxon>
        <taxon>Embryophyta</taxon>
        <taxon>Tracheophyta</taxon>
        <taxon>Spermatophyta</taxon>
        <taxon>Magnoliopsida</taxon>
        <taxon>eudicotyledons</taxon>
        <taxon>Gunneridae</taxon>
        <taxon>Pentapetalae</taxon>
        <taxon>rosids</taxon>
        <taxon>fabids</taxon>
        <taxon>Malpighiales</taxon>
        <taxon>Rhizophoraceae</taxon>
        <taxon>Rhizophora</taxon>
    </lineage>
</organism>
<keyword evidence="5" id="KW-0235">DNA replication</keyword>
<dbReference type="InterPro" id="IPR012340">
    <property type="entry name" value="NA-bd_OB-fold"/>
</dbReference>
<dbReference type="PROSITE" id="PS00333">
    <property type="entry name" value="DNA_LIGASE_A2"/>
    <property type="match status" value="1"/>
</dbReference>
<dbReference type="Pfam" id="PF04675">
    <property type="entry name" value="DNA_ligase_A_N"/>
    <property type="match status" value="1"/>
</dbReference>
<evidence type="ECO:0000256" key="16">
    <source>
        <dbReference type="SAM" id="MobiDB-lite"/>
    </source>
</evidence>
<keyword evidence="8 14" id="KW-0067">ATP-binding</keyword>
<keyword evidence="7 14" id="KW-0227">DNA damage</keyword>
<dbReference type="GO" id="GO:0051301">
    <property type="term" value="P:cell division"/>
    <property type="evidence" value="ECO:0007669"/>
    <property type="project" value="UniProtKB-KW"/>
</dbReference>
<evidence type="ECO:0000256" key="9">
    <source>
        <dbReference type="ARBA" id="ARBA00023172"/>
    </source>
</evidence>
<dbReference type="CDD" id="cd07900">
    <property type="entry name" value="Adenylation_DNA_ligase_I_Euk"/>
    <property type="match status" value="1"/>
</dbReference>
<feature type="region of interest" description="Disordered" evidence="16">
    <location>
        <begin position="62"/>
        <end position="85"/>
    </location>
</feature>
<dbReference type="CDD" id="cd07969">
    <property type="entry name" value="OBF_DNA_ligase_I"/>
    <property type="match status" value="1"/>
</dbReference>
<evidence type="ECO:0000256" key="8">
    <source>
        <dbReference type="ARBA" id="ARBA00022840"/>
    </source>
</evidence>
<evidence type="ECO:0000256" key="14">
    <source>
        <dbReference type="RuleBase" id="RU000617"/>
    </source>
</evidence>
<keyword evidence="11" id="KW-0539">Nucleus</keyword>
<evidence type="ECO:0000256" key="4">
    <source>
        <dbReference type="ARBA" id="ARBA00022618"/>
    </source>
</evidence>
<dbReference type="EMBL" id="GGEC01021978">
    <property type="protein sequence ID" value="MBX02462.1"/>
    <property type="molecule type" value="Transcribed_RNA"/>
</dbReference>
<dbReference type="InterPro" id="IPR012310">
    <property type="entry name" value="DNA_ligase_ATP-dep_cent"/>
</dbReference>
<dbReference type="NCBIfam" id="TIGR00574">
    <property type="entry name" value="dnl1"/>
    <property type="match status" value="1"/>
</dbReference>
<evidence type="ECO:0000256" key="2">
    <source>
        <dbReference type="ARBA" id="ARBA00007572"/>
    </source>
</evidence>
<feature type="region of interest" description="Disordered" evidence="16">
    <location>
        <begin position="757"/>
        <end position="792"/>
    </location>
</feature>
<dbReference type="SUPFAM" id="SSF50249">
    <property type="entry name" value="Nucleic acid-binding proteins"/>
    <property type="match status" value="1"/>
</dbReference>
<keyword evidence="4" id="KW-0132">Cell division</keyword>
<dbReference type="FunFam" id="1.10.3260.10:FF:000001">
    <property type="entry name" value="DNA ligase"/>
    <property type="match status" value="1"/>
</dbReference>
<dbReference type="AlphaFoldDB" id="A0A2P2K9V6"/>
<name>A0A2P2K9V6_RHIMU</name>
<dbReference type="GO" id="GO:0005634">
    <property type="term" value="C:nucleus"/>
    <property type="evidence" value="ECO:0007669"/>
    <property type="project" value="UniProtKB-SubCell"/>
</dbReference>
<dbReference type="Gene3D" id="1.10.3260.10">
    <property type="entry name" value="DNA ligase, ATP-dependent, N-terminal domain"/>
    <property type="match status" value="1"/>
</dbReference>
<feature type="domain" description="ATP-dependent DNA ligase family profile" evidence="17">
    <location>
        <begin position="526"/>
        <end position="662"/>
    </location>
</feature>
<accession>A0A2P2K9V6</accession>
<evidence type="ECO:0000256" key="12">
    <source>
        <dbReference type="ARBA" id="ARBA00023306"/>
    </source>
</evidence>
<dbReference type="InterPro" id="IPR036599">
    <property type="entry name" value="DNA_ligase_N_sf"/>
</dbReference>
<evidence type="ECO:0000256" key="7">
    <source>
        <dbReference type="ARBA" id="ARBA00022763"/>
    </source>
</evidence>
<comment type="subcellular location">
    <subcellularLocation>
        <location evidence="1">Nucleus</location>
    </subcellularLocation>
</comment>
<feature type="compositionally biased region" description="Polar residues" evidence="16">
    <location>
        <begin position="107"/>
        <end position="117"/>
    </location>
</feature>
<evidence type="ECO:0000256" key="13">
    <source>
        <dbReference type="ARBA" id="ARBA00034003"/>
    </source>
</evidence>
<sequence length="792" mass="88503">MHTLSPRLRPCVSLRLITRSHRFSLFSKSSPYLVFLSPSKFTTMSSRRSAFDALMSTARAAAAAKRKPAPSQSISPKKPKTPDPLVSAAKTLADSVESPLCIGTRGLSTGNNVQNPTEKAPPANMNAEKGEFGIGISKKMRNENRIVELKKKIGLLKNKSADFDPKGMACWEKQERVPFIFLCLAMDMIANEGGRIVITDIVCNMLRTVMDTTPDDLLAVVYLLANKVAPAHEGVELGIGEASIIKALAEAFGRTEKEVKKQAKDKGDLGLVAKESRLSQSMMRMPDALTITKVFNTFRLIAKESGKDSQDKKKNHIKALLVAAIDCEPQYLIRLLQKELRIGLAEKTLLAALGQAAVYTEKHSTQPSYIRSPLEEAMKIIKEVYSVLPVYDKIVPALLRDGIWNLPKSCSFTPGVPVSPMLAKATKEVSEITNKFQDMVFTCEYKYDGERAQIHYMEDGSVEIYSRNAERNTGKYPDVVAAISRLKNSSVKSFILDCELVAYDREKGKILPFQVLNTRPRKNVVMSDIKVNVCIYSFDLLYLNGQSLIQEQLDVRRERLYNAFEKEPGYFEFATAITSNDLEEIQKFLDAAVNASCEGLIIKTLNKDATYEPSKRSNNWLKLKKDYMDSIGDSLDLVPIAAFHGRGKRTGVYGAFLLACYDSKNDEYQSICKVGTGFSEAMLEERSASLRPKVIPKPKPYYRYGDTINPDVWFEPSEVWEVKAADLTISPVHRAAIGEVDPDKGISLRFPRLLKVRTEKSPEDATTSDQVAEMYNAQKNNNRNNRVDEEDD</sequence>
<dbReference type="GO" id="GO:0006281">
    <property type="term" value="P:DNA repair"/>
    <property type="evidence" value="ECO:0007669"/>
    <property type="project" value="UniProtKB-KW"/>
</dbReference>
<protein>
    <recommendedName>
        <fullName evidence="14">DNA ligase</fullName>
        <ecNumber evidence="14">6.5.1.1</ecNumber>
    </recommendedName>
</protein>
<dbReference type="Pfam" id="PF01068">
    <property type="entry name" value="DNA_ligase_A_M"/>
    <property type="match status" value="1"/>
</dbReference>
<dbReference type="SUPFAM" id="SSF56091">
    <property type="entry name" value="DNA ligase/mRNA capping enzyme, catalytic domain"/>
    <property type="match status" value="1"/>
</dbReference>
<keyword evidence="3 14" id="KW-0436">Ligase</keyword>
<feature type="region of interest" description="Disordered" evidence="16">
    <location>
        <begin position="107"/>
        <end position="126"/>
    </location>
</feature>
<dbReference type="GO" id="GO:0006310">
    <property type="term" value="P:DNA recombination"/>
    <property type="evidence" value="ECO:0007669"/>
    <property type="project" value="UniProtKB-KW"/>
</dbReference>
<dbReference type="Gene3D" id="3.30.1490.70">
    <property type="match status" value="1"/>
</dbReference>
<evidence type="ECO:0000256" key="5">
    <source>
        <dbReference type="ARBA" id="ARBA00022705"/>
    </source>
</evidence>
<dbReference type="PANTHER" id="PTHR45674">
    <property type="entry name" value="DNA LIGASE 1/3 FAMILY MEMBER"/>
    <property type="match status" value="1"/>
</dbReference>
<dbReference type="GO" id="GO:0006273">
    <property type="term" value="P:lagging strand elongation"/>
    <property type="evidence" value="ECO:0007669"/>
    <property type="project" value="TreeGrafter"/>
</dbReference>
<keyword evidence="6 14" id="KW-0547">Nucleotide-binding</keyword>
<dbReference type="GO" id="GO:0005739">
    <property type="term" value="C:mitochondrion"/>
    <property type="evidence" value="ECO:0007669"/>
    <property type="project" value="TreeGrafter"/>
</dbReference>
<dbReference type="Gene3D" id="2.40.50.140">
    <property type="entry name" value="Nucleic acid-binding proteins"/>
    <property type="match status" value="1"/>
</dbReference>
<dbReference type="FunFam" id="3.30.470.30:FF:000016">
    <property type="entry name" value="DNA ligase"/>
    <property type="match status" value="1"/>
</dbReference>
<dbReference type="Gene3D" id="3.30.470.30">
    <property type="entry name" value="DNA ligase/mRNA capping enzyme"/>
    <property type="match status" value="1"/>
</dbReference>
<keyword evidence="10 14" id="KW-0234">DNA repair</keyword>